<feature type="transmembrane region" description="Helical" evidence="2">
    <location>
        <begin position="94"/>
        <end position="115"/>
    </location>
</feature>
<sequence length="590" mass="66923">MCSSLSSSSLSLPSNAPLLFQHRFNFSFSANPFFIRPRNPRTFSVSASIAEKNSSVELNWVSWDKNTPDEYNGWAIVEAAPKTIKEKSKGLPTALVLGIGASVFALLGILTYSSILRKGFRFRLRIPFNALHGISVLSSIDERNAASEKVSSDLSLADQEMLEDSFEGVSEAVNDNMTTDTSHSTVKERSLERIVVPFAVDSTQQEALLMLKKLKITEDDDKAEQLCTRREYARWFFRANSQLERSRKHQINSSAALSGSIVTAFDDVSVQDPDFESIQSLAEAGIIRSKLSERSSSTSLNDLEGEGFINFCPERFISRQDLISWRAKVEYEVRPGITEEMSRKNIGFLDVRDISPDVLVELFLDILSDEKSILRRVFGQSKRFQPSKPCTKAQAAVALTSGRMVEFIHAEILRLEAENSAKQTEMKEIVSELLERGEIKQYWERKMEEERRRGLEVERDYLSAITALEEEKIAQENALAEFLKQRAALDCQKQLLSSLNEEVAEMSERLASERTKHIDEQHVLQDMLGNLQLNYEGLLDTKSILEAEVEAIRILRSWIEDEARKSQIRAKVLEEAGRRWKWVNQSVNTS</sequence>
<evidence type="ECO:0000313" key="4">
    <source>
        <dbReference type="EMBL" id="KAL2519152.1"/>
    </source>
</evidence>
<gene>
    <name evidence="4" type="ORF">Adt_15399</name>
</gene>
<keyword evidence="2" id="KW-0812">Transmembrane</keyword>
<keyword evidence="2" id="KW-1133">Transmembrane helix</keyword>
<feature type="coiled-coil region" evidence="1">
    <location>
        <begin position="465"/>
        <end position="516"/>
    </location>
</feature>
<evidence type="ECO:0000259" key="3">
    <source>
        <dbReference type="PROSITE" id="PS51272"/>
    </source>
</evidence>
<feature type="domain" description="SLH" evidence="3">
    <location>
        <begin position="261"/>
        <end position="340"/>
    </location>
</feature>
<dbReference type="Proteomes" id="UP001604336">
    <property type="component" value="Unassembled WGS sequence"/>
</dbReference>
<organism evidence="4 5">
    <name type="scientific">Abeliophyllum distichum</name>
    <dbReference type="NCBI Taxonomy" id="126358"/>
    <lineage>
        <taxon>Eukaryota</taxon>
        <taxon>Viridiplantae</taxon>
        <taxon>Streptophyta</taxon>
        <taxon>Embryophyta</taxon>
        <taxon>Tracheophyta</taxon>
        <taxon>Spermatophyta</taxon>
        <taxon>Magnoliopsida</taxon>
        <taxon>eudicotyledons</taxon>
        <taxon>Gunneridae</taxon>
        <taxon>Pentapetalae</taxon>
        <taxon>asterids</taxon>
        <taxon>lamiids</taxon>
        <taxon>Lamiales</taxon>
        <taxon>Oleaceae</taxon>
        <taxon>Forsythieae</taxon>
        <taxon>Abeliophyllum</taxon>
    </lineage>
</organism>
<dbReference type="InterPro" id="IPR001119">
    <property type="entry name" value="SLH_dom"/>
</dbReference>
<keyword evidence="5" id="KW-1185">Reference proteome</keyword>
<dbReference type="AlphaFoldDB" id="A0ABD1U2C4"/>
<dbReference type="PANTHER" id="PTHR33740">
    <property type="entry name" value="GPI-ANCHORED ADHESIN-LIKE PROTEIN"/>
    <property type="match status" value="1"/>
</dbReference>
<proteinExistence type="predicted"/>
<evidence type="ECO:0000313" key="5">
    <source>
        <dbReference type="Proteomes" id="UP001604336"/>
    </source>
</evidence>
<dbReference type="EMBL" id="JBFOLK010000004">
    <property type="protein sequence ID" value="KAL2519152.1"/>
    <property type="molecule type" value="Genomic_DNA"/>
</dbReference>
<keyword evidence="2" id="KW-0472">Membrane</keyword>
<evidence type="ECO:0000256" key="2">
    <source>
        <dbReference type="SAM" id="Phobius"/>
    </source>
</evidence>
<comment type="caution">
    <text evidence="4">The sequence shown here is derived from an EMBL/GenBank/DDBJ whole genome shotgun (WGS) entry which is preliminary data.</text>
</comment>
<accession>A0ABD1U2C4</accession>
<keyword evidence="1" id="KW-0175">Coiled coil</keyword>
<evidence type="ECO:0000256" key="1">
    <source>
        <dbReference type="SAM" id="Coils"/>
    </source>
</evidence>
<protein>
    <submittedName>
        <fullName evidence="4">S-layer-like proteiny domain</fullName>
    </submittedName>
</protein>
<name>A0ABD1U2C4_9LAMI</name>
<dbReference type="PROSITE" id="PS51272">
    <property type="entry name" value="SLH"/>
    <property type="match status" value="1"/>
</dbReference>
<reference evidence="5" key="1">
    <citation type="submission" date="2024-07" db="EMBL/GenBank/DDBJ databases">
        <title>Two chromosome-level genome assemblies of Korean endemic species Abeliophyllum distichum and Forsythia ovata (Oleaceae).</title>
        <authorList>
            <person name="Jang H."/>
        </authorList>
    </citation>
    <scope>NUCLEOTIDE SEQUENCE [LARGE SCALE GENOMIC DNA]</scope>
</reference>
<dbReference type="PANTHER" id="PTHR33740:SF1">
    <property type="entry name" value="SLH DOMAIN PROTEIN"/>
    <property type="match status" value="1"/>
</dbReference>